<dbReference type="RefSeq" id="XP_046602770.1">
    <property type="nucleotide sequence ID" value="XM_046746814.1"/>
</dbReference>
<organism evidence="7 8">
    <name type="scientific">Neodiprion lecontei</name>
    <name type="common">Redheaded pine sawfly</name>
    <dbReference type="NCBI Taxonomy" id="441921"/>
    <lineage>
        <taxon>Eukaryota</taxon>
        <taxon>Metazoa</taxon>
        <taxon>Ecdysozoa</taxon>
        <taxon>Arthropoda</taxon>
        <taxon>Hexapoda</taxon>
        <taxon>Insecta</taxon>
        <taxon>Pterygota</taxon>
        <taxon>Neoptera</taxon>
        <taxon>Endopterygota</taxon>
        <taxon>Hymenoptera</taxon>
        <taxon>Tenthredinoidea</taxon>
        <taxon>Diprionidae</taxon>
        <taxon>Diprioninae</taxon>
        <taxon>Neodiprion</taxon>
    </lineage>
</organism>
<accession>A0ABM3GR73</accession>
<evidence type="ECO:0000256" key="1">
    <source>
        <dbReference type="ARBA" id="ARBA00009183"/>
    </source>
</evidence>
<keyword evidence="2 6" id="KW-0285">Flavoprotein</keyword>
<evidence type="ECO:0000256" key="2">
    <source>
        <dbReference type="ARBA" id="ARBA00022630"/>
    </source>
</evidence>
<keyword evidence="7" id="KW-1185">Reference proteome</keyword>
<dbReference type="PANTHER" id="PTHR23023">
    <property type="entry name" value="DIMETHYLANILINE MONOOXYGENASE"/>
    <property type="match status" value="1"/>
</dbReference>
<dbReference type="SUPFAM" id="SSF51905">
    <property type="entry name" value="FAD/NAD(P)-binding domain"/>
    <property type="match status" value="2"/>
</dbReference>
<comment type="similarity">
    <text evidence="1 6">Belongs to the FMO family.</text>
</comment>
<proteinExistence type="inferred from homology"/>
<reference evidence="8" key="1">
    <citation type="submission" date="2025-08" db="UniProtKB">
        <authorList>
            <consortium name="RefSeq"/>
        </authorList>
    </citation>
    <scope>IDENTIFICATION</scope>
    <source>
        <tissue evidence="8">Thorax and Abdomen</tissue>
    </source>
</reference>
<dbReference type="GeneID" id="107226957"/>
<dbReference type="InterPro" id="IPR020946">
    <property type="entry name" value="Flavin_mOase-like"/>
</dbReference>
<protein>
    <recommendedName>
        <fullName evidence="6">Flavin-containing monooxygenase</fullName>
        <ecNumber evidence="6">1.-.-.-</ecNumber>
    </recommendedName>
</protein>
<dbReference type="Pfam" id="PF00743">
    <property type="entry name" value="FMO-like"/>
    <property type="match status" value="2"/>
</dbReference>
<dbReference type="PRINTS" id="PR00370">
    <property type="entry name" value="FMOXYGENASE"/>
</dbReference>
<dbReference type="Gene3D" id="3.50.50.60">
    <property type="entry name" value="FAD/NAD(P)-binding domain"/>
    <property type="match status" value="2"/>
</dbReference>
<keyword evidence="5 6" id="KW-0560">Oxidoreductase</keyword>
<dbReference type="EC" id="1.-.-.-" evidence="6"/>
<keyword evidence="4" id="KW-0521">NADP</keyword>
<dbReference type="Proteomes" id="UP000829291">
    <property type="component" value="Chromosome 1"/>
</dbReference>
<keyword evidence="6 8" id="KW-0503">Monooxygenase</keyword>
<keyword evidence="3 6" id="KW-0274">FAD</keyword>
<evidence type="ECO:0000256" key="6">
    <source>
        <dbReference type="RuleBase" id="RU361177"/>
    </source>
</evidence>
<gene>
    <name evidence="8" type="primary">LOC107226957</name>
</gene>
<dbReference type="InterPro" id="IPR050346">
    <property type="entry name" value="FMO-like"/>
</dbReference>
<dbReference type="InterPro" id="IPR000960">
    <property type="entry name" value="Flavin_mOase"/>
</dbReference>
<dbReference type="PIRSF" id="PIRSF000332">
    <property type="entry name" value="FMO"/>
    <property type="match status" value="1"/>
</dbReference>
<name>A0ABM3GR73_NEOLC</name>
<evidence type="ECO:0000313" key="7">
    <source>
        <dbReference type="Proteomes" id="UP000829291"/>
    </source>
</evidence>
<evidence type="ECO:0000256" key="3">
    <source>
        <dbReference type="ARBA" id="ARBA00022827"/>
    </source>
</evidence>
<dbReference type="InterPro" id="IPR036188">
    <property type="entry name" value="FAD/NAD-bd_sf"/>
</dbReference>
<dbReference type="GO" id="GO:0004497">
    <property type="term" value="F:monooxygenase activity"/>
    <property type="evidence" value="ECO:0007669"/>
    <property type="project" value="UniProtKB-KW"/>
</dbReference>
<evidence type="ECO:0000256" key="4">
    <source>
        <dbReference type="ARBA" id="ARBA00022857"/>
    </source>
</evidence>
<evidence type="ECO:0000313" key="8">
    <source>
        <dbReference type="RefSeq" id="XP_046602770.1"/>
    </source>
</evidence>
<sequence>MGGALSAIYPSQFLPSRRDMPGSKTRVAIIGGGVSGLIVAKHLATNPETFDFTLFEQTDQVGGTWVYTDETDFDSRGLPVHSSMYKNLRTNVPKEIMQIPDFPFQDQDGPSFVHHSVVRNYLLSYTEHFNLFPHIRLNTVVKNVEPEGFPSGQTMWLVTSEDLETNVVTTRIFDAVILCNGHYTVGDVPHIPGIETFPGRSIHSHQYRKPETYANKKVCILGASWSGVDIACELSKYAEKIYLSHNLEDLKMKKLPENVQEVAGIDRIHGNTFVFKSGATAVVEEFVYCTGYQFTFPFLSKKVFISTKDNLVEPVYKYLVHTDVPNLFFMGLPGLAVPFPMFHIQAQYIVKVMDGRVKLPSSSEMREDFQREKRKLLQEGIPLRHIIKLKDRQWAYYDDIATIAGVPSFPPVIKEIMDHVTEMRNQDLITYKNYRYHVVDSENFTVDYCKPC</sequence>
<evidence type="ECO:0000256" key="5">
    <source>
        <dbReference type="ARBA" id="ARBA00023002"/>
    </source>
</evidence>
<comment type="cofactor">
    <cofactor evidence="6">
        <name>FAD</name>
        <dbReference type="ChEBI" id="CHEBI:57692"/>
    </cofactor>
</comment>